<protein>
    <recommendedName>
        <fullName evidence="7">Rhodopsin domain-containing protein</fullName>
    </recommendedName>
</protein>
<dbReference type="InterPro" id="IPR052337">
    <property type="entry name" value="SAT4-like"/>
</dbReference>
<feature type="transmembrane region" description="Helical" evidence="6">
    <location>
        <begin position="179"/>
        <end position="201"/>
    </location>
</feature>
<accession>A0A177D757</accession>
<dbReference type="PANTHER" id="PTHR33048">
    <property type="entry name" value="PTH11-LIKE INTEGRAL MEMBRANE PROTEIN (AFU_ORTHOLOGUE AFUA_5G11245)"/>
    <property type="match status" value="1"/>
</dbReference>
<feature type="transmembrane region" description="Helical" evidence="6">
    <location>
        <begin position="213"/>
        <end position="238"/>
    </location>
</feature>
<comment type="subcellular location">
    <subcellularLocation>
        <location evidence="1">Membrane</location>
        <topology evidence="1">Multi-pass membrane protein</topology>
    </subcellularLocation>
</comment>
<evidence type="ECO:0000256" key="6">
    <source>
        <dbReference type="SAM" id="Phobius"/>
    </source>
</evidence>
<evidence type="ECO:0000256" key="5">
    <source>
        <dbReference type="ARBA" id="ARBA00038359"/>
    </source>
</evidence>
<evidence type="ECO:0000256" key="2">
    <source>
        <dbReference type="ARBA" id="ARBA00022692"/>
    </source>
</evidence>
<dbReference type="OMA" id="WASTEMN"/>
<dbReference type="InterPro" id="IPR049326">
    <property type="entry name" value="Rhodopsin_dom_fungi"/>
</dbReference>
<dbReference type="PANTHER" id="PTHR33048:SF47">
    <property type="entry name" value="INTEGRAL MEMBRANE PROTEIN-RELATED"/>
    <property type="match status" value="1"/>
</dbReference>
<keyword evidence="4 6" id="KW-0472">Membrane</keyword>
<dbReference type="GeneID" id="29119319"/>
<feature type="domain" description="Rhodopsin" evidence="7">
    <location>
        <begin position="37"/>
        <end position="276"/>
    </location>
</feature>
<dbReference type="RefSeq" id="XP_018380180.1">
    <property type="nucleotide sequence ID" value="XM_018533725.1"/>
</dbReference>
<comment type="similarity">
    <text evidence="5">Belongs to the SAT4 family.</text>
</comment>
<proteinExistence type="inferred from homology"/>
<dbReference type="AlphaFoldDB" id="A0A177D757"/>
<gene>
    <name evidence="8" type="ORF">CC77DRAFT_921816</name>
</gene>
<feature type="transmembrane region" description="Helical" evidence="6">
    <location>
        <begin position="93"/>
        <end position="111"/>
    </location>
</feature>
<feature type="transmembrane region" description="Helical" evidence="6">
    <location>
        <begin position="53"/>
        <end position="73"/>
    </location>
</feature>
<dbReference type="Pfam" id="PF20684">
    <property type="entry name" value="Fung_rhodopsin"/>
    <property type="match status" value="1"/>
</dbReference>
<feature type="transmembrane region" description="Helical" evidence="6">
    <location>
        <begin position="132"/>
        <end position="159"/>
    </location>
</feature>
<feature type="non-terminal residue" evidence="8">
    <location>
        <position position="284"/>
    </location>
</feature>
<dbReference type="GO" id="GO:0016020">
    <property type="term" value="C:membrane"/>
    <property type="evidence" value="ECO:0007669"/>
    <property type="project" value="UniProtKB-SubCell"/>
</dbReference>
<dbReference type="EMBL" id="KV441498">
    <property type="protein sequence ID" value="OAG14759.1"/>
    <property type="molecule type" value="Genomic_DNA"/>
</dbReference>
<organism evidence="8 9">
    <name type="scientific">Alternaria alternata</name>
    <name type="common">Alternaria rot fungus</name>
    <name type="synonym">Torula alternata</name>
    <dbReference type="NCBI Taxonomy" id="5599"/>
    <lineage>
        <taxon>Eukaryota</taxon>
        <taxon>Fungi</taxon>
        <taxon>Dikarya</taxon>
        <taxon>Ascomycota</taxon>
        <taxon>Pezizomycotina</taxon>
        <taxon>Dothideomycetes</taxon>
        <taxon>Pleosporomycetidae</taxon>
        <taxon>Pleosporales</taxon>
        <taxon>Pleosporineae</taxon>
        <taxon>Pleosporaceae</taxon>
        <taxon>Alternaria</taxon>
        <taxon>Alternaria sect. Alternaria</taxon>
        <taxon>Alternaria alternata complex</taxon>
    </lineage>
</organism>
<feature type="transmembrane region" description="Helical" evidence="6">
    <location>
        <begin position="20"/>
        <end position="41"/>
    </location>
</feature>
<evidence type="ECO:0000259" key="7">
    <source>
        <dbReference type="Pfam" id="PF20684"/>
    </source>
</evidence>
<dbReference type="VEuPathDB" id="FungiDB:CC77DRAFT_921816"/>
<dbReference type="KEGG" id="aalt:CC77DRAFT_921816"/>
<evidence type="ECO:0000313" key="8">
    <source>
        <dbReference type="EMBL" id="OAG14759.1"/>
    </source>
</evidence>
<evidence type="ECO:0000313" key="9">
    <source>
        <dbReference type="Proteomes" id="UP000077248"/>
    </source>
</evidence>
<evidence type="ECO:0000256" key="4">
    <source>
        <dbReference type="ARBA" id="ARBA00023136"/>
    </source>
</evidence>
<keyword evidence="9" id="KW-1185">Reference proteome</keyword>
<sequence length="284" mass="31595">PQLPPQVVAALEQDNLGPKTLALVYSFTFLALISVALRFFSRIKLTKIVGWEDYFIAISMVFSILAGVCQIKQVQAGAGKHTVLVPLPKIIESLKYLYFSILAYAAGSLFTKVSICQQYKRIFGVADSKLPIYIVMALCVGAATSAFFTFAFSCIPVEAFWDLTLKPTSRCINDNAARFAHSFLNMITDLMVAMLPVPAIWRLQLVRRQKIALVCLLCVGWIVCIISALRIQSLFVFFRHPKDPLYYAAPPIYWASIEQNLSIVCACVPAMKPLVVRLVPAFTS</sequence>
<keyword evidence="3 6" id="KW-1133">Transmembrane helix</keyword>
<dbReference type="Proteomes" id="UP000077248">
    <property type="component" value="Unassembled WGS sequence"/>
</dbReference>
<name>A0A177D757_ALTAL</name>
<reference evidence="8 9" key="1">
    <citation type="submission" date="2016-05" db="EMBL/GenBank/DDBJ databases">
        <title>Comparative analysis of secretome profiles of manganese(II)-oxidizing ascomycete fungi.</title>
        <authorList>
            <consortium name="DOE Joint Genome Institute"/>
            <person name="Zeiner C.A."/>
            <person name="Purvine S.O."/>
            <person name="Zink E.M."/>
            <person name="Wu S."/>
            <person name="Pasa-Tolic L."/>
            <person name="Chaput D.L."/>
            <person name="Haridas S."/>
            <person name="Grigoriev I.V."/>
            <person name="Santelli C.M."/>
            <person name="Hansel C.M."/>
        </authorList>
    </citation>
    <scope>NUCLEOTIDE SEQUENCE [LARGE SCALE GENOMIC DNA]</scope>
    <source>
        <strain evidence="8 9">SRC1lrK2f</strain>
    </source>
</reference>
<evidence type="ECO:0000256" key="3">
    <source>
        <dbReference type="ARBA" id="ARBA00022989"/>
    </source>
</evidence>
<feature type="non-terminal residue" evidence="8">
    <location>
        <position position="1"/>
    </location>
</feature>
<evidence type="ECO:0000256" key="1">
    <source>
        <dbReference type="ARBA" id="ARBA00004141"/>
    </source>
</evidence>
<keyword evidence="2 6" id="KW-0812">Transmembrane</keyword>